<proteinExistence type="predicted"/>
<keyword evidence="1" id="KW-0472">Membrane</keyword>
<keyword evidence="3" id="KW-1185">Reference proteome</keyword>
<evidence type="ECO:0000256" key="1">
    <source>
        <dbReference type="SAM" id="Phobius"/>
    </source>
</evidence>
<feature type="transmembrane region" description="Helical" evidence="1">
    <location>
        <begin position="213"/>
        <end position="234"/>
    </location>
</feature>
<dbReference type="EMBL" id="CAJNJA010051241">
    <property type="protein sequence ID" value="CAE7843480.1"/>
    <property type="molecule type" value="Genomic_DNA"/>
</dbReference>
<feature type="transmembrane region" description="Helical" evidence="1">
    <location>
        <begin position="96"/>
        <end position="116"/>
    </location>
</feature>
<feature type="transmembrane region" description="Helical" evidence="1">
    <location>
        <begin position="64"/>
        <end position="84"/>
    </location>
</feature>
<keyword evidence="1" id="KW-0812">Transmembrane</keyword>
<keyword evidence="1" id="KW-1133">Transmembrane helix</keyword>
<feature type="transmembrane region" description="Helical" evidence="1">
    <location>
        <begin position="128"/>
        <end position="146"/>
    </location>
</feature>
<comment type="caution">
    <text evidence="2">The sequence shown here is derived from an EMBL/GenBank/DDBJ whole genome shotgun (WGS) entry which is preliminary data.</text>
</comment>
<dbReference type="AlphaFoldDB" id="A0A812ZWT0"/>
<name>A0A812ZWT0_9DINO</name>
<protein>
    <submittedName>
        <fullName evidence="2">Uncharacterized protein</fullName>
    </submittedName>
</protein>
<evidence type="ECO:0000313" key="2">
    <source>
        <dbReference type="EMBL" id="CAE7843480.1"/>
    </source>
</evidence>
<gene>
    <name evidence="2" type="ORF">SNEC2469_LOCUS25760</name>
</gene>
<reference evidence="2" key="1">
    <citation type="submission" date="2021-02" db="EMBL/GenBank/DDBJ databases">
        <authorList>
            <person name="Dougan E. K."/>
            <person name="Rhodes N."/>
            <person name="Thang M."/>
            <person name="Chan C."/>
        </authorList>
    </citation>
    <scope>NUCLEOTIDE SEQUENCE</scope>
</reference>
<dbReference type="Proteomes" id="UP000601435">
    <property type="component" value="Unassembled WGS sequence"/>
</dbReference>
<sequence length="258" mass="28699">MGCCMTNQGPPPCVADNRCLRRWICLDRIVELLDFFATSMYCLESYKSMVDDSATSGSTARESLWIFSVLVLVASWFCMLMFHFRKSNKKLNILHVGAFLLCFAVPLIVLLVVGLTGLSPEAHSTLETFSIVWWSLGTFALCIVYMRRNDPVNTSAGFEVPGIGFGITCCMVERKLKEAIEFRGENAYGDLLRITQDVPSIIISSVHINQLDVSWYAVLNLSTSFFALVLYLYLLVEKCVPPPPGSKPVVIFGAVLPS</sequence>
<dbReference type="OrthoDB" id="414942at2759"/>
<evidence type="ECO:0000313" key="3">
    <source>
        <dbReference type="Proteomes" id="UP000601435"/>
    </source>
</evidence>
<accession>A0A812ZWT0</accession>
<organism evidence="2 3">
    <name type="scientific">Symbiodinium necroappetens</name>
    <dbReference type="NCBI Taxonomy" id="1628268"/>
    <lineage>
        <taxon>Eukaryota</taxon>
        <taxon>Sar</taxon>
        <taxon>Alveolata</taxon>
        <taxon>Dinophyceae</taxon>
        <taxon>Suessiales</taxon>
        <taxon>Symbiodiniaceae</taxon>
        <taxon>Symbiodinium</taxon>
    </lineage>
</organism>